<dbReference type="SMR" id="A2F6P8"/>
<organism evidence="2 3">
    <name type="scientific">Trichomonas vaginalis (strain ATCC PRA-98 / G3)</name>
    <dbReference type="NCBI Taxonomy" id="412133"/>
    <lineage>
        <taxon>Eukaryota</taxon>
        <taxon>Metamonada</taxon>
        <taxon>Parabasalia</taxon>
        <taxon>Trichomonadida</taxon>
        <taxon>Trichomonadidae</taxon>
        <taxon>Trichomonas</taxon>
    </lineage>
</organism>
<reference evidence="2" key="1">
    <citation type="submission" date="2006-10" db="EMBL/GenBank/DDBJ databases">
        <authorList>
            <person name="Amadeo P."/>
            <person name="Zhao Q."/>
            <person name="Wortman J."/>
            <person name="Fraser-Liggett C."/>
            <person name="Carlton J."/>
        </authorList>
    </citation>
    <scope>NUCLEOTIDE SEQUENCE</scope>
    <source>
        <strain evidence="2">G3</strain>
    </source>
</reference>
<keyword evidence="3" id="KW-1185">Reference proteome</keyword>
<feature type="region of interest" description="Disordered" evidence="1">
    <location>
        <begin position="1"/>
        <end position="27"/>
    </location>
</feature>
<dbReference type="Proteomes" id="UP000001542">
    <property type="component" value="Unassembled WGS sequence"/>
</dbReference>
<reference evidence="2" key="2">
    <citation type="journal article" date="2007" name="Science">
        <title>Draft genome sequence of the sexually transmitted pathogen Trichomonas vaginalis.</title>
        <authorList>
            <person name="Carlton J.M."/>
            <person name="Hirt R.P."/>
            <person name="Silva J.C."/>
            <person name="Delcher A.L."/>
            <person name="Schatz M."/>
            <person name="Zhao Q."/>
            <person name="Wortman J.R."/>
            <person name="Bidwell S.L."/>
            <person name="Alsmark U.C.M."/>
            <person name="Besteiro S."/>
            <person name="Sicheritz-Ponten T."/>
            <person name="Noel C.J."/>
            <person name="Dacks J.B."/>
            <person name="Foster P.G."/>
            <person name="Simillion C."/>
            <person name="Van de Peer Y."/>
            <person name="Miranda-Saavedra D."/>
            <person name="Barton G.J."/>
            <person name="Westrop G.D."/>
            <person name="Mueller S."/>
            <person name="Dessi D."/>
            <person name="Fiori P.L."/>
            <person name="Ren Q."/>
            <person name="Paulsen I."/>
            <person name="Zhang H."/>
            <person name="Bastida-Corcuera F.D."/>
            <person name="Simoes-Barbosa A."/>
            <person name="Brown M.T."/>
            <person name="Hayes R.D."/>
            <person name="Mukherjee M."/>
            <person name="Okumura C.Y."/>
            <person name="Schneider R."/>
            <person name="Smith A.J."/>
            <person name="Vanacova S."/>
            <person name="Villalvazo M."/>
            <person name="Haas B.J."/>
            <person name="Pertea M."/>
            <person name="Feldblyum T.V."/>
            <person name="Utterback T.R."/>
            <person name="Shu C.L."/>
            <person name="Osoegawa K."/>
            <person name="de Jong P.J."/>
            <person name="Hrdy I."/>
            <person name="Horvathova L."/>
            <person name="Zubacova Z."/>
            <person name="Dolezal P."/>
            <person name="Malik S.B."/>
            <person name="Logsdon J.M. Jr."/>
            <person name="Henze K."/>
            <person name="Gupta A."/>
            <person name="Wang C.C."/>
            <person name="Dunne R.L."/>
            <person name="Upcroft J.A."/>
            <person name="Upcroft P."/>
            <person name="White O."/>
            <person name="Salzberg S.L."/>
            <person name="Tang P."/>
            <person name="Chiu C.-H."/>
            <person name="Lee Y.-S."/>
            <person name="Embley T.M."/>
            <person name="Coombs G.H."/>
            <person name="Mottram J.C."/>
            <person name="Tachezy J."/>
            <person name="Fraser-Liggett C.M."/>
            <person name="Johnson P.J."/>
        </authorList>
    </citation>
    <scope>NUCLEOTIDE SEQUENCE [LARGE SCALE GENOMIC DNA]</scope>
    <source>
        <strain evidence="2">G3</strain>
    </source>
</reference>
<dbReference type="InterPro" id="IPR016024">
    <property type="entry name" value="ARM-type_fold"/>
</dbReference>
<feature type="compositionally biased region" description="Basic and acidic residues" evidence="1">
    <location>
        <begin position="7"/>
        <end position="21"/>
    </location>
</feature>
<dbReference type="VEuPathDB" id="TrichDB:TVAGG3_0487390"/>
<dbReference type="RefSeq" id="XP_001312367.1">
    <property type="nucleotide sequence ID" value="XM_001312366.1"/>
</dbReference>
<dbReference type="Gene3D" id="1.25.10.10">
    <property type="entry name" value="Leucine-rich Repeat Variant"/>
    <property type="match status" value="1"/>
</dbReference>
<sequence>MNTQKNRNRDNNDSMHVDTTKNIDATEEDNKIADQDFQLFVSLLSSSDESDVSNAIVYFESNPNRVDESILNAILSIFVETSDVDIIQAIISFLESYTQSKALPNEIVNQILQKYTEFFQESKLRSQILKSIIAFTESNPEVISTVISLNYITSVFNLASELIQSNLDKSTIESLITIVYFLATISKFTEINENTEFWTAFGEFIKLIVQKPVPETKTHKINWFKFIKVVIACLGQILEYQAPDEFFVEIINEQFLEMIERVMKCEGESLTVSLRLFALLVSRSDEIAILFVEPFIKFISTYQISNLNSKQLSFVALTFRNLACSDHSDILQIFTNPAIDEFIEQIISNSAYYSNKEIVNALCSLINTQNETLIQHTLEAHPTIFNMLFNLYTSSDIGFMYSILGATYSLLTYFSTHDHEKFNEFMDEILNADIEQALQFAEENGDADLGVLCEQIRNVMDVDY</sequence>
<dbReference type="SUPFAM" id="SSF48371">
    <property type="entry name" value="ARM repeat"/>
    <property type="match status" value="1"/>
</dbReference>
<protein>
    <submittedName>
        <fullName evidence="2">Uncharacterized protein</fullName>
    </submittedName>
</protein>
<proteinExistence type="predicted"/>
<evidence type="ECO:0000313" key="2">
    <source>
        <dbReference type="EMBL" id="EAX99437.1"/>
    </source>
</evidence>
<evidence type="ECO:0000313" key="3">
    <source>
        <dbReference type="Proteomes" id="UP000001542"/>
    </source>
</evidence>
<accession>A2F6P8</accession>
<evidence type="ECO:0000256" key="1">
    <source>
        <dbReference type="SAM" id="MobiDB-lite"/>
    </source>
</evidence>
<dbReference type="InParanoid" id="A2F6P8"/>
<dbReference type="AlphaFoldDB" id="A2F6P8"/>
<dbReference type="InterPro" id="IPR011989">
    <property type="entry name" value="ARM-like"/>
</dbReference>
<dbReference type="VEuPathDB" id="TrichDB:TVAG_408470"/>
<gene>
    <name evidence="2" type="ORF">TVAG_408470</name>
</gene>
<dbReference type="KEGG" id="tva:4757243"/>
<dbReference type="EMBL" id="DS113638">
    <property type="protein sequence ID" value="EAX99437.1"/>
    <property type="molecule type" value="Genomic_DNA"/>
</dbReference>
<name>A2F6P8_TRIV3</name>